<dbReference type="EMBL" id="RBDY01000016">
    <property type="protein sequence ID" value="RKN19432.1"/>
    <property type="molecule type" value="Genomic_DNA"/>
</dbReference>
<dbReference type="Proteomes" id="UP000268652">
    <property type="component" value="Unassembled WGS sequence"/>
</dbReference>
<dbReference type="CDD" id="cd07951">
    <property type="entry name" value="ED_3B_N_AMMECR1"/>
    <property type="match status" value="1"/>
</dbReference>
<name>A0A3A9WBS6_9ACTN</name>
<protein>
    <recommendedName>
        <fullName evidence="5">Extradiol ring-cleavage dioxygenase class III enzyme subunit B domain-containing protein</fullName>
    </recommendedName>
</protein>
<dbReference type="RefSeq" id="WP_120698516.1">
    <property type="nucleotide sequence ID" value="NZ_RBDX01000018.1"/>
</dbReference>
<dbReference type="OrthoDB" id="4543339at2"/>
<dbReference type="EMBL" id="RBDX01000018">
    <property type="protein sequence ID" value="RKN06814.1"/>
    <property type="molecule type" value="Genomic_DNA"/>
</dbReference>
<reference evidence="3 4" key="1">
    <citation type="submission" date="2018-09" db="EMBL/GenBank/DDBJ databases">
        <title>Streptomyces sp. nov. DS1-2, an endophytic actinomycete isolated from roots of Dendrobium scabrilingue.</title>
        <authorList>
            <person name="Kuncharoen N."/>
            <person name="Kudo T."/>
            <person name="Ohkuma M."/>
            <person name="Yuki M."/>
            <person name="Tanasupawat S."/>
        </authorList>
    </citation>
    <scope>NUCLEOTIDE SEQUENCE [LARGE SCALE GENOMIC DNA]</scope>
    <source>
        <strain evidence="1 4">AZ1-7</strain>
        <strain evidence="2 3">DS1-2</strain>
    </source>
</reference>
<organism evidence="1 4">
    <name type="scientific">Streptomyces radicis</name>
    <dbReference type="NCBI Taxonomy" id="1750517"/>
    <lineage>
        <taxon>Bacteria</taxon>
        <taxon>Bacillati</taxon>
        <taxon>Actinomycetota</taxon>
        <taxon>Actinomycetes</taxon>
        <taxon>Kitasatosporales</taxon>
        <taxon>Streptomycetaceae</taxon>
        <taxon>Streptomyces</taxon>
    </lineage>
</organism>
<evidence type="ECO:0000313" key="4">
    <source>
        <dbReference type="Proteomes" id="UP000275024"/>
    </source>
</evidence>
<evidence type="ECO:0008006" key="5">
    <source>
        <dbReference type="Google" id="ProtNLM"/>
    </source>
</evidence>
<evidence type="ECO:0000313" key="1">
    <source>
        <dbReference type="EMBL" id="RKN06814.1"/>
    </source>
</evidence>
<gene>
    <name evidence="2" type="ORF">D7318_20105</name>
    <name evidence="1" type="ORF">D7319_20640</name>
</gene>
<dbReference type="AlphaFoldDB" id="A0A3A9WBS6"/>
<comment type="caution">
    <text evidence="1">The sequence shown here is derived from an EMBL/GenBank/DDBJ whole genome shotgun (WGS) entry which is preliminary data.</text>
</comment>
<accession>A0A3A9WBS6</accession>
<evidence type="ECO:0000313" key="3">
    <source>
        <dbReference type="Proteomes" id="UP000268652"/>
    </source>
</evidence>
<dbReference type="Gene3D" id="3.40.830.10">
    <property type="entry name" value="LigB-like"/>
    <property type="match status" value="1"/>
</dbReference>
<proteinExistence type="predicted"/>
<keyword evidence="3" id="KW-1185">Reference proteome</keyword>
<dbReference type="Proteomes" id="UP000275024">
    <property type="component" value="Unassembled WGS sequence"/>
</dbReference>
<sequence length="235" mass="23698">MLVAAAVCPCPPLLVPEVAGGAAAELDEARAACDDALGVLTAARPDRLLVVGPAAQPERGAFPPGARGSLRGFGVAVEARLGEGPPGERALPPSLTIGAWLLERTGWAAAPVEGLGVGEPLAPERCAAVGRELAAATDRLALLVMGDGSACRSPRAPGAYDERAVAFDEATARALGEANTAALAALDAELAEDLRAAGRSSWQLLAGAGEATGLAGRLLYHEAPYGVGYFVASWS</sequence>
<evidence type="ECO:0000313" key="2">
    <source>
        <dbReference type="EMBL" id="RKN19432.1"/>
    </source>
</evidence>
<dbReference type="SUPFAM" id="SSF53213">
    <property type="entry name" value="LigB-like"/>
    <property type="match status" value="1"/>
</dbReference>